<dbReference type="Proteomes" id="UP001187192">
    <property type="component" value="Unassembled WGS sequence"/>
</dbReference>
<organism evidence="1 2">
    <name type="scientific">Ficus carica</name>
    <name type="common">Common fig</name>
    <dbReference type="NCBI Taxonomy" id="3494"/>
    <lineage>
        <taxon>Eukaryota</taxon>
        <taxon>Viridiplantae</taxon>
        <taxon>Streptophyta</taxon>
        <taxon>Embryophyta</taxon>
        <taxon>Tracheophyta</taxon>
        <taxon>Spermatophyta</taxon>
        <taxon>Magnoliopsida</taxon>
        <taxon>eudicotyledons</taxon>
        <taxon>Gunneridae</taxon>
        <taxon>Pentapetalae</taxon>
        <taxon>rosids</taxon>
        <taxon>fabids</taxon>
        <taxon>Rosales</taxon>
        <taxon>Moraceae</taxon>
        <taxon>Ficeae</taxon>
        <taxon>Ficus</taxon>
    </lineage>
</organism>
<reference evidence="1" key="1">
    <citation type="submission" date="2023-07" db="EMBL/GenBank/DDBJ databases">
        <title>draft genome sequence of fig (Ficus carica).</title>
        <authorList>
            <person name="Takahashi T."/>
            <person name="Nishimura K."/>
        </authorList>
    </citation>
    <scope>NUCLEOTIDE SEQUENCE</scope>
</reference>
<accession>A0AA87ZB32</accession>
<evidence type="ECO:0000313" key="1">
    <source>
        <dbReference type="EMBL" id="GMN24451.1"/>
    </source>
</evidence>
<protein>
    <submittedName>
        <fullName evidence="1">Uncharacterized protein</fullName>
    </submittedName>
</protein>
<name>A0AA87ZB32_FICCA</name>
<gene>
    <name evidence="1" type="ORF">TIFTF001_040569</name>
</gene>
<dbReference type="AlphaFoldDB" id="A0AA87ZB32"/>
<comment type="caution">
    <text evidence="1">The sequence shown here is derived from an EMBL/GenBank/DDBJ whole genome shotgun (WGS) entry which is preliminary data.</text>
</comment>
<sequence length="139" mass="15663">MSGCSVFWCSIYGRTEIVLFFKGYNRSASEIVSWAGKLLGDFLVFNGIGPLTWRNTWPWEKGAVFAKACGLVNWVLESDALNAVSVVRSAIDHAPEANIADDIRDITHALDARFYSGTLDMRAIVTPEFLRFIFYRNFV</sequence>
<keyword evidence="2" id="KW-1185">Reference proteome</keyword>
<dbReference type="EMBL" id="BTGU01001503">
    <property type="protein sequence ID" value="GMN24451.1"/>
    <property type="molecule type" value="Genomic_DNA"/>
</dbReference>
<evidence type="ECO:0000313" key="2">
    <source>
        <dbReference type="Proteomes" id="UP001187192"/>
    </source>
</evidence>
<proteinExistence type="predicted"/>